<gene>
    <name evidence="11" type="ORF">CesoFtcFv8_015470</name>
</gene>
<accession>A0AAN8BR12</accession>
<dbReference type="FunFam" id="3.30.160.60:FF:000013">
    <property type="entry name" value="Putative zinc finger E-box-binding homeobox 2"/>
    <property type="match status" value="1"/>
</dbReference>
<dbReference type="InterPro" id="IPR013087">
    <property type="entry name" value="Znf_C2H2_type"/>
</dbReference>
<keyword evidence="3" id="KW-0677">Repeat</keyword>
<evidence type="ECO:0000256" key="3">
    <source>
        <dbReference type="ARBA" id="ARBA00022737"/>
    </source>
</evidence>
<evidence type="ECO:0000256" key="9">
    <source>
        <dbReference type="SAM" id="MobiDB-lite"/>
    </source>
</evidence>
<dbReference type="GO" id="GO:0005634">
    <property type="term" value="C:nucleus"/>
    <property type="evidence" value="ECO:0007669"/>
    <property type="project" value="UniProtKB-SubCell"/>
</dbReference>
<name>A0AAN8BR12_9TELE</name>
<dbReference type="PANTHER" id="PTHR24391:SF29">
    <property type="entry name" value="ZINC FINGER E-BOX-BINDING HOMEOBOX 1-LIKE"/>
    <property type="match status" value="1"/>
</dbReference>
<evidence type="ECO:0000259" key="10">
    <source>
        <dbReference type="PROSITE" id="PS50157"/>
    </source>
</evidence>
<organism evidence="11 12">
    <name type="scientific">Champsocephalus esox</name>
    <name type="common">pike icefish</name>
    <dbReference type="NCBI Taxonomy" id="159716"/>
    <lineage>
        <taxon>Eukaryota</taxon>
        <taxon>Metazoa</taxon>
        <taxon>Chordata</taxon>
        <taxon>Craniata</taxon>
        <taxon>Vertebrata</taxon>
        <taxon>Euteleostomi</taxon>
        <taxon>Actinopterygii</taxon>
        <taxon>Neopterygii</taxon>
        <taxon>Teleostei</taxon>
        <taxon>Neoteleostei</taxon>
        <taxon>Acanthomorphata</taxon>
        <taxon>Eupercaria</taxon>
        <taxon>Perciformes</taxon>
        <taxon>Notothenioidei</taxon>
        <taxon>Channichthyidae</taxon>
        <taxon>Champsocephalus</taxon>
    </lineage>
</organism>
<evidence type="ECO:0000313" key="11">
    <source>
        <dbReference type="EMBL" id="KAK5889469.1"/>
    </source>
</evidence>
<keyword evidence="4 8" id="KW-0863">Zinc-finger</keyword>
<evidence type="ECO:0000256" key="5">
    <source>
        <dbReference type="ARBA" id="ARBA00022833"/>
    </source>
</evidence>
<evidence type="ECO:0000256" key="7">
    <source>
        <dbReference type="ARBA" id="ARBA00023242"/>
    </source>
</evidence>
<evidence type="ECO:0000256" key="6">
    <source>
        <dbReference type="ARBA" id="ARBA00023125"/>
    </source>
</evidence>
<dbReference type="PANTHER" id="PTHR24391">
    <property type="entry name" value="HISTONE H4 TRANSCRIPTION FACTOR-RELATED"/>
    <property type="match status" value="1"/>
</dbReference>
<dbReference type="AlphaFoldDB" id="A0AAN8BR12"/>
<proteinExistence type="predicted"/>
<dbReference type="GO" id="GO:0008270">
    <property type="term" value="F:zinc ion binding"/>
    <property type="evidence" value="ECO:0007669"/>
    <property type="project" value="UniProtKB-KW"/>
</dbReference>
<comment type="caution">
    <text evidence="11">The sequence shown here is derived from an EMBL/GenBank/DDBJ whole genome shotgun (WGS) entry which is preliminary data.</text>
</comment>
<dbReference type="GO" id="GO:0000978">
    <property type="term" value="F:RNA polymerase II cis-regulatory region sequence-specific DNA binding"/>
    <property type="evidence" value="ECO:0007669"/>
    <property type="project" value="TreeGrafter"/>
</dbReference>
<dbReference type="GO" id="GO:0000981">
    <property type="term" value="F:DNA-binding transcription factor activity, RNA polymerase II-specific"/>
    <property type="evidence" value="ECO:0007669"/>
    <property type="project" value="TreeGrafter"/>
</dbReference>
<evidence type="ECO:0000256" key="1">
    <source>
        <dbReference type="ARBA" id="ARBA00004123"/>
    </source>
</evidence>
<evidence type="ECO:0000256" key="2">
    <source>
        <dbReference type="ARBA" id="ARBA00022723"/>
    </source>
</evidence>
<keyword evidence="5" id="KW-0862">Zinc</keyword>
<feature type="compositionally biased region" description="Polar residues" evidence="9">
    <location>
        <begin position="98"/>
        <end position="108"/>
    </location>
</feature>
<feature type="region of interest" description="Disordered" evidence="9">
    <location>
        <begin position="87"/>
        <end position="108"/>
    </location>
</feature>
<sequence length="108" mass="12446">MSLTLCSPIFRNSEKAFKHQHHLIEHVRLHSGEKPFQCDKCGKRFSQSGSYSQHLNHRYCQHNSSRNSSRCTKIRPVSDPVRDLAECHSSDLHGPQFDTWTTTPTGLR</sequence>
<dbReference type="PROSITE" id="PS50157">
    <property type="entry name" value="ZINC_FINGER_C2H2_2"/>
    <property type="match status" value="2"/>
</dbReference>
<dbReference type="SUPFAM" id="SSF57667">
    <property type="entry name" value="beta-beta-alpha zinc fingers"/>
    <property type="match status" value="1"/>
</dbReference>
<evidence type="ECO:0000313" key="12">
    <source>
        <dbReference type="Proteomes" id="UP001335648"/>
    </source>
</evidence>
<reference evidence="11 12" key="1">
    <citation type="journal article" date="2023" name="Mol. Biol. Evol.">
        <title>Genomics of Secondarily Temperate Adaptation in the Only Non-Antarctic Icefish.</title>
        <authorList>
            <person name="Rivera-Colon A.G."/>
            <person name="Rayamajhi N."/>
            <person name="Minhas B.F."/>
            <person name="Madrigal G."/>
            <person name="Bilyk K.T."/>
            <person name="Yoon V."/>
            <person name="Hune M."/>
            <person name="Gregory S."/>
            <person name="Cheng C.H.C."/>
            <person name="Catchen J.M."/>
        </authorList>
    </citation>
    <scope>NUCLEOTIDE SEQUENCE [LARGE SCALE GENOMIC DNA]</scope>
    <source>
        <strain evidence="11">JC2023a</strain>
    </source>
</reference>
<dbReference type="InterPro" id="IPR036236">
    <property type="entry name" value="Znf_C2H2_sf"/>
</dbReference>
<dbReference type="Proteomes" id="UP001335648">
    <property type="component" value="Unassembled WGS sequence"/>
</dbReference>
<protein>
    <recommendedName>
        <fullName evidence="10">C2H2-type domain-containing protein</fullName>
    </recommendedName>
</protein>
<evidence type="ECO:0000256" key="4">
    <source>
        <dbReference type="ARBA" id="ARBA00022771"/>
    </source>
</evidence>
<keyword evidence="12" id="KW-1185">Reference proteome</keyword>
<keyword evidence="7" id="KW-0539">Nucleus</keyword>
<feature type="domain" description="C2H2-type" evidence="10">
    <location>
        <begin position="36"/>
        <end position="67"/>
    </location>
</feature>
<evidence type="ECO:0000256" key="8">
    <source>
        <dbReference type="PROSITE-ProRule" id="PRU00042"/>
    </source>
</evidence>
<dbReference type="InterPro" id="IPR051574">
    <property type="entry name" value="ZnF_E-box_Homeobox"/>
</dbReference>
<dbReference type="GO" id="GO:0045892">
    <property type="term" value="P:negative regulation of DNA-templated transcription"/>
    <property type="evidence" value="ECO:0007669"/>
    <property type="project" value="UniProtKB-ARBA"/>
</dbReference>
<dbReference type="Gene3D" id="3.30.160.60">
    <property type="entry name" value="Classic Zinc Finger"/>
    <property type="match status" value="2"/>
</dbReference>
<dbReference type="EMBL" id="JAULUE010002057">
    <property type="protein sequence ID" value="KAK5889469.1"/>
    <property type="molecule type" value="Genomic_DNA"/>
</dbReference>
<keyword evidence="2" id="KW-0479">Metal-binding</keyword>
<keyword evidence="6" id="KW-0238">DNA-binding</keyword>
<feature type="domain" description="C2H2-type" evidence="10">
    <location>
        <begin position="4"/>
        <end position="35"/>
    </location>
</feature>
<comment type="subcellular location">
    <subcellularLocation>
        <location evidence="1">Nucleus</location>
    </subcellularLocation>
</comment>